<feature type="domain" description="Exonuclease" evidence="1">
    <location>
        <begin position="1"/>
        <end position="77"/>
    </location>
</feature>
<protein>
    <submittedName>
        <fullName evidence="2">DNA polymerase III PolC-type</fullName>
        <ecNumber evidence="2">2.7.7.7</ecNumber>
    </submittedName>
</protein>
<sequence>MAHNALFDLPVMRKALLRENLHAENWKYICTLETSRKHIPKAMFGSHRLNDLCAGLNIPLEHHHNALDDALACASLYEHLRMRYNVNERDIKIYR</sequence>
<dbReference type="GO" id="GO:0003887">
    <property type="term" value="F:DNA-directed DNA polymerase activity"/>
    <property type="evidence" value="ECO:0007669"/>
    <property type="project" value="UniProtKB-EC"/>
</dbReference>
<dbReference type="GO" id="GO:0003676">
    <property type="term" value="F:nucleic acid binding"/>
    <property type="evidence" value="ECO:0007669"/>
    <property type="project" value="InterPro"/>
</dbReference>
<dbReference type="Gene3D" id="3.30.420.10">
    <property type="entry name" value="Ribonuclease H-like superfamily/Ribonuclease H"/>
    <property type="match status" value="1"/>
</dbReference>
<name>A0A645JK11_9ZZZZ</name>
<dbReference type="AlphaFoldDB" id="A0A645JK11"/>
<reference evidence="2" key="1">
    <citation type="submission" date="2019-08" db="EMBL/GenBank/DDBJ databases">
        <authorList>
            <person name="Kucharzyk K."/>
            <person name="Murdoch R.W."/>
            <person name="Higgins S."/>
            <person name="Loffler F."/>
        </authorList>
    </citation>
    <scope>NUCLEOTIDE SEQUENCE</scope>
</reference>
<accession>A0A645JK11</accession>
<dbReference type="InterPro" id="IPR012337">
    <property type="entry name" value="RNaseH-like_sf"/>
</dbReference>
<dbReference type="InterPro" id="IPR036397">
    <property type="entry name" value="RNaseH_sf"/>
</dbReference>
<organism evidence="2">
    <name type="scientific">bioreactor metagenome</name>
    <dbReference type="NCBI Taxonomy" id="1076179"/>
    <lineage>
        <taxon>unclassified sequences</taxon>
        <taxon>metagenomes</taxon>
        <taxon>ecological metagenomes</taxon>
    </lineage>
</organism>
<dbReference type="EC" id="2.7.7.7" evidence="2"/>
<evidence type="ECO:0000313" key="2">
    <source>
        <dbReference type="EMBL" id="MPN63995.1"/>
    </source>
</evidence>
<gene>
    <name evidence="2" type="primary">polC_76</name>
    <name evidence="2" type="ORF">SDC9_211764</name>
</gene>
<dbReference type="Pfam" id="PF00929">
    <property type="entry name" value="RNase_T"/>
    <property type="match status" value="1"/>
</dbReference>
<comment type="caution">
    <text evidence="2">The sequence shown here is derived from an EMBL/GenBank/DDBJ whole genome shotgun (WGS) entry which is preliminary data.</text>
</comment>
<keyword evidence="2" id="KW-0808">Transferase</keyword>
<evidence type="ECO:0000259" key="1">
    <source>
        <dbReference type="Pfam" id="PF00929"/>
    </source>
</evidence>
<keyword evidence="2" id="KW-0548">Nucleotidyltransferase</keyword>
<dbReference type="EMBL" id="VSSQ01144274">
    <property type="protein sequence ID" value="MPN63995.1"/>
    <property type="molecule type" value="Genomic_DNA"/>
</dbReference>
<proteinExistence type="predicted"/>
<dbReference type="InterPro" id="IPR013520">
    <property type="entry name" value="Ribonucl_H"/>
</dbReference>
<dbReference type="SUPFAM" id="SSF53098">
    <property type="entry name" value="Ribonuclease H-like"/>
    <property type="match status" value="1"/>
</dbReference>